<name>A0A0H4X9T2_9BACT</name>
<dbReference type="eggNOG" id="COG2370">
    <property type="taxonomic scope" value="Bacteria"/>
</dbReference>
<feature type="transmembrane region" description="Helical" evidence="1">
    <location>
        <begin position="248"/>
        <end position="265"/>
    </location>
</feature>
<dbReference type="Proteomes" id="UP000009026">
    <property type="component" value="Chromosome"/>
</dbReference>
<organism evidence="2 3">
    <name type="scientific">Pseudomyxococcus hansupus</name>
    <dbReference type="NCBI Taxonomy" id="1297742"/>
    <lineage>
        <taxon>Bacteria</taxon>
        <taxon>Pseudomonadati</taxon>
        <taxon>Myxococcota</taxon>
        <taxon>Myxococcia</taxon>
        <taxon>Myxococcales</taxon>
        <taxon>Cystobacterineae</taxon>
        <taxon>Myxococcaceae</taxon>
        <taxon>Pseudomyxococcus</taxon>
    </lineage>
</organism>
<feature type="transmembrane region" description="Helical" evidence="1">
    <location>
        <begin position="306"/>
        <end position="331"/>
    </location>
</feature>
<protein>
    <submittedName>
        <fullName evidence="2">Membrane protein</fullName>
    </submittedName>
</protein>
<accession>A0A0H4X9T2</accession>
<dbReference type="PATRIC" id="fig|1297742.4.peg.7836"/>
<feature type="transmembrane region" description="Helical" evidence="1">
    <location>
        <begin position="343"/>
        <end position="361"/>
    </location>
</feature>
<dbReference type="Pfam" id="PF13795">
    <property type="entry name" value="HupE_UreJ_2"/>
    <property type="match status" value="1"/>
</dbReference>
<sequence>MAALSLLLVSLSAQAQKPSDSYLHLIDKGGAIAGRWDVALQDLDEVLGLDAGGDGAITWGEVLARQADIRRYVLGRLALGADGQPCELVARDSLRIAQHSDGAYAVVAFDARCAAPVTRLDVDYSLLFDSDPQHRGIVRVGAAEEGAPLIFSASQHFARVRLRGASPWRMTGHMVVEGAVHVMTRVDHLLFLVALLLPAVLRRAPDGRWEEVSDYRLALWDLVMGVSAFTMAHALTLAAATLGWVSPPPGFTAFAIALSLLVLALDNLRPLGWGVRWVAVFVLGLLHGFGFASVLAGWGLSAGSLTLALLGFNLGVELGQLVWVAAFLPLAFALRGSALYRRAVLGGGSAAIALLAGFWLAQRVLGLGVSVT</sequence>
<evidence type="ECO:0000313" key="2">
    <source>
        <dbReference type="EMBL" id="AKQ70788.1"/>
    </source>
</evidence>
<proteinExistence type="predicted"/>
<dbReference type="InterPro" id="IPR032809">
    <property type="entry name" value="Put_HupE_UreJ"/>
</dbReference>
<dbReference type="KEGG" id="mym:A176_007700"/>
<reference evidence="2 3" key="1">
    <citation type="journal article" date="2016" name="PLoS ONE">
        <title>Complete Genome Sequence and Comparative Genomics of a Novel Myxobacterium Myxococcus hansupus.</title>
        <authorList>
            <person name="Sharma G."/>
            <person name="Narwani T."/>
            <person name="Subramanian S."/>
        </authorList>
    </citation>
    <scope>NUCLEOTIDE SEQUENCE [LARGE SCALE GENOMIC DNA]</scope>
    <source>
        <strain evidence="3">mixupus</strain>
    </source>
</reference>
<dbReference type="STRING" id="1297742.A176_007700"/>
<keyword evidence="1" id="KW-0472">Membrane</keyword>
<gene>
    <name evidence="2" type="ORF">A176_007700</name>
</gene>
<feature type="transmembrane region" description="Helical" evidence="1">
    <location>
        <begin position="217"/>
        <end position="242"/>
    </location>
</feature>
<evidence type="ECO:0000313" key="3">
    <source>
        <dbReference type="Proteomes" id="UP000009026"/>
    </source>
</evidence>
<dbReference type="AlphaFoldDB" id="A0A0H4X9T2"/>
<feature type="transmembrane region" description="Helical" evidence="1">
    <location>
        <begin position="277"/>
        <end position="300"/>
    </location>
</feature>
<evidence type="ECO:0000256" key="1">
    <source>
        <dbReference type="SAM" id="Phobius"/>
    </source>
</evidence>
<feature type="transmembrane region" description="Helical" evidence="1">
    <location>
        <begin position="188"/>
        <end position="205"/>
    </location>
</feature>
<keyword evidence="1" id="KW-0812">Transmembrane</keyword>
<keyword evidence="3" id="KW-1185">Reference proteome</keyword>
<keyword evidence="1" id="KW-1133">Transmembrane helix</keyword>
<dbReference type="EMBL" id="CP012109">
    <property type="protein sequence ID" value="AKQ70788.1"/>
    <property type="molecule type" value="Genomic_DNA"/>
</dbReference>